<organism evidence="5">
    <name type="scientific">Selaginella moellendorffii</name>
    <name type="common">Spikemoss</name>
    <dbReference type="NCBI Taxonomy" id="88036"/>
    <lineage>
        <taxon>Eukaryota</taxon>
        <taxon>Viridiplantae</taxon>
        <taxon>Streptophyta</taxon>
        <taxon>Embryophyta</taxon>
        <taxon>Tracheophyta</taxon>
        <taxon>Lycopodiopsida</taxon>
        <taxon>Selaginellales</taxon>
        <taxon>Selaginellaceae</taxon>
        <taxon>Selaginella</taxon>
    </lineage>
</organism>
<protein>
    <submittedName>
        <fullName evidence="4">Uncharacterized protein</fullName>
    </submittedName>
</protein>
<dbReference type="InParanoid" id="D8RT72"/>
<reference evidence="4 5" key="1">
    <citation type="journal article" date="2011" name="Science">
        <title>The Selaginella genome identifies genetic changes associated with the evolution of vascular plants.</title>
        <authorList>
            <person name="Banks J.A."/>
            <person name="Nishiyama T."/>
            <person name="Hasebe M."/>
            <person name="Bowman J.L."/>
            <person name="Gribskov M."/>
            <person name="dePamphilis C."/>
            <person name="Albert V.A."/>
            <person name="Aono N."/>
            <person name="Aoyama T."/>
            <person name="Ambrose B.A."/>
            <person name="Ashton N.W."/>
            <person name="Axtell M.J."/>
            <person name="Barker E."/>
            <person name="Barker M.S."/>
            <person name="Bennetzen J.L."/>
            <person name="Bonawitz N.D."/>
            <person name="Chapple C."/>
            <person name="Cheng C."/>
            <person name="Correa L.G."/>
            <person name="Dacre M."/>
            <person name="DeBarry J."/>
            <person name="Dreyer I."/>
            <person name="Elias M."/>
            <person name="Engstrom E.M."/>
            <person name="Estelle M."/>
            <person name="Feng L."/>
            <person name="Finet C."/>
            <person name="Floyd S.K."/>
            <person name="Frommer W.B."/>
            <person name="Fujita T."/>
            <person name="Gramzow L."/>
            <person name="Gutensohn M."/>
            <person name="Harholt J."/>
            <person name="Hattori M."/>
            <person name="Heyl A."/>
            <person name="Hirai T."/>
            <person name="Hiwatashi Y."/>
            <person name="Ishikawa M."/>
            <person name="Iwata M."/>
            <person name="Karol K.G."/>
            <person name="Koehler B."/>
            <person name="Kolukisaoglu U."/>
            <person name="Kubo M."/>
            <person name="Kurata T."/>
            <person name="Lalonde S."/>
            <person name="Li K."/>
            <person name="Li Y."/>
            <person name="Litt A."/>
            <person name="Lyons E."/>
            <person name="Manning G."/>
            <person name="Maruyama T."/>
            <person name="Michael T.P."/>
            <person name="Mikami K."/>
            <person name="Miyazaki S."/>
            <person name="Morinaga S."/>
            <person name="Murata T."/>
            <person name="Mueller-Roeber B."/>
            <person name="Nelson D.R."/>
            <person name="Obara M."/>
            <person name="Oguri Y."/>
            <person name="Olmstead R.G."/>
            <person name="Onodera N."/>
            <person name="Petersen B.L."/>
            <person name="Pils B."/>
            <person name="Prigge M."/>
            <person name="Rensing S.A."/>
            <person name="Riano-Pachon D.M."/>
            <person name="Roberts A.W."/>
            <person name="Sato Y."/>
            <person name="Scheller H.V."/>
            <person name="Schulz B."/>
            <person name="Schulz C."/>
            <person name="Shakirov E.V."/>
            <person name="Shibagaki N."/>
            <person name="Shinohara N."/>
            <person name="Shippen D.E."/>
            <person name="Soerensen I."/>
            <person name="Sotooka R."/>
            <person name="Sugimoto N."/>
            <person name="Sugita M."/>
            <person name="Sumikawa N."/>
            <person name="Tanurdzic M."/>
            <person name="Theissen G."/>
            <person name="Ulvskov P."/>
            <person name="Wakazuki S."/>
            <person name="Weng J.K."/>
            <person name="Willats W.W."/>
            <person name="Wipf D."/>
            <person name="Wolf P.G."/>
            <person name="Yang L."/>
            <person name="Zimmer A.D."/>
            <person name="Zhu Q."/>
            <person name="Mitros T."/>
            <person name="Hellsten U."/>
            <person name="Loque D."/>
            <person name="Otillar R."/>
            <person name="Salamov A."/>
            <person name="Schmutz J."/>
            <person name="Shapiro H."/>
            <person name="Lindquist E."/>
            <person name="Lucas S."/>
            <person name="Rokhsar D."/>
            <person name="Grigoriev I.V."/>
        </authorList>
    </citation>
    <scope>NUCLEOTIDE SEQUENCE [LARGE SCALE GENOMIC DNA]</scope>
</reference>
<dbReference type="FunCoup" id="D8RT72">
    <property type="interactions" value="3801"/>
</dbReference>
<dbReference type="InterPro" id="IPR040371">
    <property type="entry name" value="RMC1"/>
</dbReference>
<dbReference type="Pfam" id="PF07035">
    <property type="entry name" value="RMC1_C"/>
    <property type="match status" value="1"/>
</dbReference>
<proteinExistence type="predicted"/>
<dbReference type="Gramene" id="EFJ24629">
    <property type="protein sequence ID" value="EFJ24629"/>
    <property type="gene ID" value="SELMODRAFT_174040"/>
</dbReference>
<dbReference type="InterPro" id="IPR049040">
    <property type="entry name" value="RMC1_N"/>
</dbReference>
<dbReference type="Proteomes" id="UP000001514">
    <property type="component" value="Unassembled WGS sequence"/>
</dbReference>
<dbReference type="PANTHER" id="PTHR12897:SF4">
    <property type="entry name" value="REGULATOR OF MON1-CCZ1 COMPLEX"/>
    <property type="match status" value="1"/>
</dbReference>
<dbReference type="KEGG" id="smo:SELMODRAFT_174040"/>
<gene>
    <name evidence="4" type="ORF">SELMODRAFT_174040</name>
</gene>
<dbReference type="OMA" id="INSHDMY"/>
<dbReference type="eggNOG" id="KOG2377">
    <property type="taxonomic scope" value="Eukaryota"/>
</dbReference>
<evidence type="ECO:0000313" key="5">
    <source>
        <dbReference type="Proteomes" id="UP000001514"/>
    </source>
</evidence>
<name>D8RT72_SELML</name>
<dbReference type="GO" id="GO:0031902">
    <property type="term" value="C:late endosome membrane"/>
    <property type="evidence" value="ECO:0000318"/>
    <property type="project" value="GO_Central"/>
</dbReference>
<dbReference type="SUPFAM" id="SSF69322">
    <property type="entry name" value="Tricorn protease domain 2"/>
    <property type="match status" value="1"/>
</dbReference>
<evidence type="ECO:0000256" key="1">
    <source>
        <dbReference type="SAM" id="MobiDB-lite"/>
    </source>
</evidence>
<keyword evidence="5" id="KW-1185">Reference proteome</keyword>
<dbReference type="PANTHER" id="PTHR12897">
    <property type="entry name" value="COLON CANCER-ASSOCIATED PROTEIN MIC1"/>
    <property type="match status" value="1"/>
</dbReference>
<evidence type="ECO:0000313" key="4">
    <source>
        <dbReference type="EMBL" id="EFJ24629.1"/>
    </source>
</evidence>
<dbReference type="OrthoDB" id="26384at2759"/>
<dbReference type="GO" id="GO:0010506">
    <property type="term" value="P:regulation of autophagy"/>
    <property type="evidence" value="ECO:0000318"/>
    <property type="project" value="GO_Central"/>
</dbReference>
<feature type="domain" description="Regulator of MON1-CCZ1 complex N-terminal" evidence="3">
    <location>
        <begin position="33"/>
        <end position="146"/>
    </location>
</feature>
<dbReference type="GO" id="GO:0035658">
    <property type="term" value="C:Mon1-Ccz1 complex"/>
    <property type="evidence" value="ECO:0000318"/>
    <property type="project" value="GO_Central"/>
</dbReference>
<sequence length="682" mass="75186">MALGSYDSGSGAMSHAYIQYPPFRCDIPGALGVTYDDANKLLLVSTLGEIYSWSVSSDTSPSDPVVVKISQGPVLGVRFSLDCKILAILRSNTEIEFINREDCNSFKQSCKSSSERILGFFWTDCPDCDVVIVTASGLELNSLCLGKGKLKLVEKKKQSVSWFVYTHESRLVLLASGTQCKTLSGYQFSAGGIVRLPKFDANFTKSENHRTFVLSSENVFIATMYGRLYCLQTDPLAKMLHIHRFYRDAVISQGSLPTYASNVSVSVVDNVLLVHQIDSKVVLLYDILANTKVPISAPLPLLLRQYKPANSPEKPGADESSLYGEGWVFVNPDVILDHTHGLLWKIQLDLEAVAASSSDLSSLLAFLQRRKCEAVKAKQLSCSILRSIIMERRSLSQVASALDVLTSAFGHVKRSSSKGTPIGRMSSMPLILTPGMQPAAFATALAISNAAELSYGSLRAGSARVLINGEQEIREPEQESSSIRFSETENQAASPHVSPQEMLDNVFAVIDEGMAVENSFLGAVMVQYLRSARAEQLTIPPGLYVLLVRLLARDKCYARIQHIVADQVIEPSKALALELLDIGAQCSQLEEIGTDMLRQVHAHKDYLERLLHKGRLLEGLRYIRQNKVESPPCVRFLEAAAAKDNFVLLASVLRFCCDFVSAFEHTAEFEKFYSILKRDSSK</sequence>
<feature type="compositionally biased region" description="Polar residues" evidence="1">
    <location>
        <begin position="479"/>
        <end position="493"/>
    </location>
</feature>
<dbReference type="Pfam" id="PF21029">
    <property type="entry name" value="RMC1_N"/>
    <property type="match status" value="1"/>
</dbReference>
<feature type="domain" description="Mic1" evidence="2">
    <location>
        <begin position="483"/>
        <end position="658"/>
    </location>
</feature>
<dbReference type="AlphaFoldDB" id="D8RT72"/>
<feature type="region of interest" description="Disordered" evidence="1">
    <location>
        <begin position="473"/>
        <end position="497"/>
    </location>
</feature>
<evidence type="ECO:0000259" key="2">
    <source>
        <dbReference type="Pfam" id="PF07035"/>
    </source>
</evidence>
<dbReference type="InterPro" id="IPR009755">
    <property type="entry name" value="RMC1_C"/>
</dbReference>
<dbReference type="STRING" id="88036.D8RT72"/>
<dbReference type="HOGENOM" id="CLU_022842_1_0_1"/>
<dbReference type="EMBL" id="GL377589">
    <property type="protein sequence ID" value="EFJ24629.1"/>
    <property type="molecule type" value="Genomic_DNA"/>
</dbReference>
<accession>D8RT72</accession>
<evidence type="ECO:0000259" key="3">
    <source>
        <dbReference type="Pfam" id="PF21029"/>
    </source>
</evidence>